<dbReference type="RefSeq" id="WP_397406365.1">
    <property type="nucleotide sequence ID" value="NZ_JBIRYI010000013.1"/>
</dbReference>
<evidence type="ECO:0000256" key="2">
    <source>
        <dbReference type="ARBA" id="ARBA00022676"/>
    </source>
</evidence>
<dbReference type="InterPro" id="IPR017045">
    <property type="entry name" value="Malt_Pase/Glycosyl_Hdrlase"/>
</dbReference>
<dbReference type="InterPro" id="IPR005195">
    <property type="entry name" value="Glyco_hydro_65_M"/>
</dbReference>
<evidence type="ECO:0000313" key="9">
    <source>
        <dbReference type="Proteomes" id="UP001611580"/>
    </source>
</evidence>
<keyword evidence="2" id="KW-0328">Glycosyltransferase</keyword>
<keyword evidence="9" id="KW-1185">Reference proteome</keyword>
<dbReference type="InterPro" id="IPR012341">
    <property type="entry name" value="6hp_glycosidase-like_sf"/>
</dbReference>
<dbReference type="PIRSF" id="PIRSF036289">
    <property type="entry name" value="Glycosyl_hydrolase_malt_phosph"/>
    <property type="match status" value="1"/>
</dbReference>
<comment type="similarity">
    <text evidence="1">Belongs to the glycosyl hydrolase 65 family.</text>
</comment>
<protein>
    <submittedName>
        <fullName evidence="8">Glycoside hydrolase family 65 protein</fullName>
    </submittedName>
</protein>
<name>A0ABW7XNZ8_9MICO</name>
<feature type="domain" description="Glycoside hydrolase family 65 central catalytic" evidence="5">
    <location>
        <begin position="327"/>
        <end position="722"/>
    </location>
</feature>
<evidence type="ECO:0000259" key="7">
    <source>
        <dbReference type="Pfam" id="PF03636"/>
    </source>
</evidence>
<dbReference type="InterPro" id="IPR011013">
    <property type="entry name" value="Gal_mutarotase_sf_dom"/>
</dbReference>
<dbReference type="GO" id="GO:0016787">
    <property type="term" value="F:hydrolase activity"/>
    <property type="evidence" value="ECO:0007669"/>
    <property type="project" value="UniProtKB-KW"/>
</dbReference>
<dbReference type="InterPro" id="IPR005194">
    <property type="entry name" value="Glyco_hydro_65_C"/>
</dbReference>
<dbReference type="Pfam" id="PF03633">
    <property type="entry name" value="Glyco_hydro_65C"/>
    <property type="match status" value="1"/>
</dbReference>
<evidence type="ECO:0000256" key="3">
    <source>
        <dbReference type="ARBA" id="ARBA00022679"/>
    </source>
</evidence>
<dbReference type="EMBL" id="JBIRYI010000013">
    <property type="protein sequence ID" value="MFI2489265.1"/>
    <property type="molecule type" value="Genomic_DNA"/>
</dbReference>
<keyword evidence="8" id="KW-0378">Hydrolase</keyword>
<evidence type="ECO:0000313" key="8">
    <source>
        <dbReference type="EMBL" id="MFI2489265.1"/>
    </source>
</evidence>
<dbReference type="SUPFAM" id="SSF48208">
    <property type="entry name" value="Six-hairpin glycosidases"/>
    <property type="match status" value="1"/>
</dbReference>
<dbReference type="Gene3D" id="2.70.98.40">
    <property type="entry name" value="Glycoside hydrolase, family 65, N-terminal domain"/>
    <property type="match status" value="1"/>
</dbReference>
<dbReference type="SUPFAM" id="SSF74650">
    <property type="entry name" value="Galactose mutarotase-like"/>
    <property type="match status" value="1"/>
</dbReference>
<evidence type="ECO:0000256" key="1">
    <source>
        <dbReference type="ARBA" id="ARBA00006768"/>
    </source>
</evidence>
<organism evidence="8 9">
    <name type="scientific">Promicromonospora kroppenstedtii</name>
    <dbReference type="NCBI Taxonomy" id="440482"/>
    <lineage>
        <taxon>Bacteria</taxon>
        <taxon>Bacillati</taxon>
        <taxon>Actinomycetota</taxon>
        <taxon>Actinomycetes</taxon>
        <taxon>Micrococcales</taxon>
        <taxon>Promicromonosporaceae</taxon>
        <taxon>Promicromonospora</taxon>
    </lineage>
</organism>
<comment type="caution">
    <text evidence="8">The sequence shown here is derived from an EMBL/GenBank/DDBJ whole genome shotgun (WGS) entry which is preliminary data.</text>
</comment>
<dbReference type="Proteomes" id="UP001611580">
    <property type="component" value="Unassembled WGS sequence"/>
</dbReference>
<reference evidence="8 9" key="1">
    <citation type="submission" date="2024-10" db="EMBL/GenBank/DDBJ databases">
        <title>The Natural Products Discovery Center: Release of the First 8490 Sequenced Strains for Exploring Actinobacteria Biosynthetic Diversity.</title>
        <authorList>
            <person name="Kalkreuter E."/>
            <person name="Kautsar S.A."/>
            <person name="Yang D."/>
            <person name="Bader C.D."/>
            <person name="Teijaro C.N."/>
            <person name="Fluegel L."/>
            <person name="Davis C.M."/>
            <person name="Simpson J.R."/>
            <person name="Lauterbach L."/>
            <person name="Steele A.D."/>
            <person name="Gui C."/>
            <person name="Meng S."/>
            <person name="Li G."/>
            <person name="Viehrig K."/>
            <person name="Ye F."/>
            <person name="Su P."/>
            <person name="Kiefer A.F."/>
            <person name="Nichols A."/>
            <person name="Cepeda A.J."/>
            <person name="Yan W."/>
            <person name="Fan B."/>
            <person name="Jiang Y."/>
            <person name="Adhikari A."/>
            <person name="Zheng C.-J."/>
            <person name="Schuster L."/>
            <person name="Cowan T.M."/>
            <person name="Smanski M.J."/>
            <person name="Chevrette M.G."/>
            <person name="De Carvalho L.P.S."/>
            <person name="Shen B."/>
        </authorList>
    </citation>
    <scope>NUCLEOTIDE SEQUENCE [LARGE SCALE GENOMIC DNA]</scope>
    <source>
        <strain evidence="8 9">NPDC019481</strain>
    </source>
</reference>
<dbReference type="InterPro" id="IPR005196">
    <property type="entry name" value="Glyco_hydro_65_N"/>
</dbReference>
<dbReference type="InterPro" id="IPR037018">
    <property type="entry name" value="GH65_N"/>
</dbReference>
<dbReference type="InterPro" id="IPR008928">
    <property type="entry name" value="6-hairpin_glycosidase_sf"/>
</dbReference>
<evidence type="ECO:0000256" key="4">
    <source>
        <dbReference type="ARBA" id="ARBA00023295"/>
    </source>
</evidence>
<feature type="domain" description="Glycoside hydrolase family 65 C-terminal" evidence="6">
    <location>
        <begin position="732"/>
        <end position="793"/>
    </location>
</feature>
<gene>
    <name evidence="8" type="ORF">ACH47X_20310</name>
</gene>
<keyword evidence="3" id="KW-0808">Transferase</keyword>
<evidence type="ECO:0000259" key="6">
    <source>
        <dbReference type="Pfam" id="PF03633"/>
    </source>
</evidence>
<keyword evidence="4" id="KW-0326">Glycosidase</keyword>
<dbReference type="Gene3D" id="2.60.420.10">
    <property type="entry name" value="Maltose phosphorylase, domain 3"/>
    <property type="match status" value="1"/>
</dbReference>
<evidence type="ECO:0000259" key="5">
    <source>
        <dbReference type="Pfam" id="PF03632"/>
    </source>
</evidence>
<dbReference type="Pfam" id="PF03636">
    <property type="entry name" value="Glyco_hydro_65N"/>
    <property type="match status" value="1"/>
</dbReference>
<feature type="domain" description="Glycoside hydrolase family 65 N-terminal" evidence="7">
    <location>
        <begin position="20"/>
        <end position="274"/>
    </location>
</feature>
<sequence>MTRRPDDGGGGAVDPGILSYEGFDPAAEGLREALCTLGNGYVATRGAAPESSADGVHYPGTYLAGCYDRLKSVVSGRVVENEDLVNAPNWLPVTFRTPGQPWLTLDGGEILEHQQELDTRRGLLTRRTRFRDPAGRVLAVTQRRLVSMRDPHVAALETTFLAENWSGSIEVWSSLDGRVVNAGVARYGAFDGRHLVPVVEGYDEAEDVSWLQVRTATSQIRIAQAATLVLTDPAGPATSRAERATGRASVRMWPDLVQGVPVTIEKRVAIYTSRDLAISESLTAAREHAAHLPPFGDLLADHVLAWERLWRVSEVGVTGRPRRALELNTFHLLQTLSEHSAHLDVGMPARGLHGEAYRGHVFWDELFVFPFLLLRFPRVARSLLMYRWRRLPRARQAAADAGYRGAMYPWQSSSDGRDETQRTHLNPVSGRWLEDHSHLQRHVGIAVAHDVWQYYQATGDVAFLHGYGAEMLVEIARFWCSLATYDAATDRYDIRGVMGPDEYHDAYPGADRPGIDNNAYTNVMVTRVLRHALDALALLAGPERDALARRLRLGDAETDLFERVSRRMRVVFHGDGVISQFEGYDQLAELDWAGYRARYGAIRRLDRILEAEGDSVNRYQASKQADVLMLVFLLGEHGVIDALDALGYRFDRAALNRTVDHYLARTSHGSTLSAVVHAWVLARRDPSASWRFFREALDSDIADVQGGTTAEGVHLGAMAGAVDLVQRCYPGLELTGDMLRLNPRLPDTIAELRFRLRYRNHWGIEVRCSDDQLRISLPRSRQPPITVAVDGERRVLGPGERWETRPAGRR</sequence>
<accession>A0ABW7XNZ8</accession>
<proteinExistence type="inferred from homology"/>
<dbReference type="Pfam" id="PF03632">
    <property type="entry name" value="Glyco_hydro_65m"/>
    <property type="match status" value="1"/>
</dbReference>
<dbReference type="PANTHER" id="PTHR11051:SF8">
    <property type="entry name" value="PROTEIN-GLUCOSYLGALACTOSYLHYDROXYLYSINE GLUCOSIDASE"/>
    <property type="match status" value="1"/>
</dbReference>
<dbReference type="PANTHER" id="PTHR11051">
    <property type="entry name" value="GLYCOSYL HYDROLASE-RELATED"/>
    <property type="match status" value="1"/>
</dbReference>
<dbReference type="Gene3D" id="1.50.10.10">
    <property type="match status" value="1"/>
</dbReference>